<name>A0ABP4B1S1_9ACTN</name>
<gene>
    <name evidence="2" type="ORF">GCM10009560_59090</name>
</gene>
<evidence type="ECO:0000313" key="3">
    <source>
        <dbReference type="Proteomes" id="UP001501578"/>
    </source>
</evidence>
<comment type="caution">
    <text evidence="2">The sequence shown here is derived from an EMBL/GenBank/DDBJ whole genome shotgun (WGS) entry which is preliminary data.</text>
</comment>
<feature type="transmembrane region" description="Helical" evidence="1">
    <location>
        <begin position="36"/>
        <end position="54"/>
    </location>
</feature>
<protein>
    <submittedName>
        <fullName evidence="2">Uncharacterized protein</fullName>
    </submittedName>
</protein>
<keyword evidence="1" id="KW-0812">Transmembrane</keyword>
<proteinExistence type="predicted"/>
<sequence>MFRGKTLSMLRLTLTAVFVVFVLSGPTRVFRPGCPVLLGALTCAAVVMIARKIYLARRPASHNQP</sequence>
<keyword evidence="3" id="KW-1185">Reference proteome</keyword>
<dbReference type="Proteomes" id="UP001501578">
    <property type="component" value="Unassembled WGS sequence"/>
</dbReference>
<organism evidence="2 3">
    <name type="scientific">Nonomuraea longicatena</name>
    <dbReference type="NCBI Taxonomy" id="83682"/>
    <lineage>
        <taxon>Bacteria</taxon>
        <taxon>Bacillati</taxon>
        <taxon>Actinomycetota</taxon>
        <taxon>Actinomycetes</taxon>
        <taxon>Streptosporangiales</taxon>
        <taxon>Streptosporangiaceae</taxon>
        <taxon>Nonomuraea</taxon>
    </lineage>
</organism>
<feature type="transmembrane region" description="Helical" evidence="1">
    <location>
        <begin position="12"/>
        <end position="30"/>
    </location>
</feature>
<evidence type="ECO:0000313" key="2">
    <source>
        <dbReference type="EMBL" id="GAA0944778.1"/>
    </source>
</evidence>
<keyword evidence="1" id="KW-1133">Transmembrane helix</keyword>
<evidence type="ECO:0000256" key="1">
    <source>
        <dbReference type="SAM" id="Phobius"/>
    </source>
</evidence>
<accession>A0ABP4B1S1</accession>
<dbReference type="EMBL" id="BAAAHQ010000037">
    <property type="protein sequence ID" value="GAA0944778.1"/>
    <property type="molecule type" value="Genomic_DNA"/>
</dbReference>
<reference evidence="3" key="1">
    <citation type="journal article" date="2019" name="Int. J. Syst. Evol. Microbiol.">
        <title>The Global Catalogue of Microorganisms (GCM) 10K type strain sequencing project: providing services to taxonomists for standard genome sequencing and annotation.</title>
        <authorList>
            <consortium name="The Broad Institute Genomics Platform"/>
            <consortium name="The Broad Institute Genome Sequencing Center for Infectious Disease"/>
            <person name="Wu L."/>
            <person name="Ma J."/>
        </authorList>
    </citation>
    <scope>NUCLEOTIDE SEQUENCE [LARGE SCALE GENOMIC DNA]</scope>
    <source>
        <strain evidence="3">JCM 11136</strain>
    </source>
</reference>
<keyword evidence="1" id="KW-0472">Membrane</keyword>